<feature type="compositionally biased region" description="Basic and acidic residues" evidence="1">
    <location>
        <begin position="28"/>
        <end position="48"/>
    </location>
</feature>
<name>A0A1I7UPN8_9PELO</name>
<evidence type="ECO:0000313" key="3">
    <source>
        <dbReference type="WBParaSite" id="Csp11.Scaffold630.g18094.t1"/>
    </source>
</evidence>
<reference evidence="3" key="1">
    <citation type="submission" date="2016-11" db="UniProtKB">
        <authorList>
            <consortium name="WormBaseParasite"/>
        </authorList>
    </citation>
    <scope>IDENTIFICATION</scope>
</reference>
<evidence type="ECO:0000256" key="1">
    <source>
        <dbReference type="SAM" id="MobiDB-lite"/>
    </source>
</evidence>
<protein>
    <submittedName>
        <fullName evidence="3">MADF domain-containing protein</fullName>
    </submittedName>
</protein>
<dbReference type="WBParaSite" id="Csp11.Scaffold630.g18094.t1">
    <property type="protein sequence ID" value="Csp11.Scaffold630.g18094.t1"/>
    <property type="gene ID" value="Csp11.Scaffold630.g18094"/>
</dbReference>
<accession>A0A1I7UPN8</accession>
<organism evidence="2 3">
    <name type="scientific">Caenorhabditis tropicalis</name>
    <dbReference type="NCBI Taxonomy" id="1561998"/>
    <lineage>
        <taxon>Eukaryota</taxon>
        <taxon>Metazoa</taxon>
        <taxon>Ecdysozoa</taxon>
        <taxon>Nematoda</taxon>
        <taxon>Chromadorea</taxon>
        <taxon>Rhabditida</taxon>
        <taxon>Rhabditina</taxon>
        <taxon>Rhabditomorpha</taxon>
        <taxon>Rhabditoidea</taxon>
        <taxon>Rhabditidae</taxon>
        <taxon>Peloderinae</taxon>
        <taxon>Caenorhabditis</taxon>
    </lineage>
</organism>
<proteinExistence type="predicted"/>
<dbReference type="AlphaFoldDB" id="A0A1I7UPN8"/>
<feature type="region of interest" description="Disordered" evidence="1">
    <location>
        <begin position="1"/>
        <end position="86"/>
    </location>
</feature>
<sequence length="191" mass="21694">MRPFAEMDYLPPKFRHTNTSKQSLDKMNIFDRSQENGHEMNEHAEPETSGKPNEQPNKEVNSESKPDDAGTSADDSNASQSMFPGPIPLFLRANPVPTLPPHLTPVMCRAHQIHNKGFGKEPTSVCCSDQKIIEEDWDGSTMQELLEEEQPEGVSRGAWNKLISAGHGVINYRNRRKYEEQMEAYKMHIDE</sequence>
<dbReference type="Proteomes" id="UP000095282">
    <property type="component" value="Unplaced"/>
</dbReference>
<feature type="compositionally biased region" description="Polar residues" evidence="1">
    <location>
        <begin position="73"/>
        <end position="82"/>
    </location>
</feature>
<keyword evidence="2" id="KW-1185">Reference proteome</keyword>
<feature type="compositionally biased region" description="Basic and acidic residues" evidence="1">
    <location>
        <begin position="56"/>
        <end position="68"/>
    </location>
</feature>
<evidence type="ECO:0000313" key="2">
    <source>
        <dbReference type="Proteomes" id="UP000095282"/>
    </source>
</evidence>